<comment type="caution">
    <text evidence="2">The sequence shown here is derived from an EMBL/GenBank/DDBJ whole genome shotgun (WGS) entry which is preliminary data.</text>
</comment>
<protein>
    <recommendedName>
        <fullName evidence="1">GmrSD restriction endonucleases N-terminal domain-containing protein</fullName>
    </recommendedName>
</protein>
<dbReference type="RefSeq" id="WP_184158629.1">
    <property type="nucleotide sequence ID" value="NZ_JACHLC010000001.1"/>
</dbReference>
<sequence>MRTTLWKLLSNDVENHSLKYGITIPMIQRDYAQGRLNPKSVEIRNQFVSDIKDSIIKVKNGGAEPLELDFVYGYIQNDIFYPLDGQQRLTTLYLLHWYLAFKDGILPNYSKKLSRFTYQIRQTSNDFFRKILDLNISDISIFDSENTISEYIKDQSWFLTRWSADNTIFSCLNVIDLLHSKFYNSGITLKELIDEDEPPIVFNFLDIEELGISDDLYIKMNARGVSLTGFENLKAELSKLIKDSNFNTTYLYEYQHTEGISNFDMYTYFITKVDTVWSDFFWNLRNKETNIYDDKLLNLLSFVALTNQALSLPDSFENTRNKFISGEYLPSFYQFIESGLLTEETIVNYIDILDFLVERYKVYSGYNSFGNHRFSLNDILTEKAFQDNYSLLATERIRLYAVMHFLPLVRNLENGAEELLRIERIIANLSSVNNVYNNYEDLNNSLKGLDGIIKNYSGDIYQQFISTEVSGFYKEQITEEEIKIILINKSEKWSALINEIELDPYLQGHILLLLKYSGIWDNYKSDPSLDWNEEDSLLLYTALKNYFSIYKMYFTNDGVKDYDKQLFRSAMLSIGDYLIYSKNFHFVDNKTNRDISWKRFFRESDNSKYAKSLDVLKQLFDETDLNLSDKENLKNIINKYKPAVNDWRLYFLNNPEFIFRLSGYVYFEKDNNLVYLLNASKYSVKALEMRTLLLQKKLSKLGITTEISYSQEHSKSIISQIGKRKSKVIYDYNSADEFTIIERGKGASSYNSDKQIIEYIVNNYN</sequence>
<dbReference type="InterPro" id="IPR004919">
    <property type="entry name" value="GmrSD_N"/>
</dbReference>
<reference evidence="2 3" key="1">
    <citation type="submission" date="2020-08" db="EMBL/GenBank/DDBJ databases">
        <title>Functional genomics of gut bacteria from endangered species of beetles.</title>
        <authorList>
            <person name="Carlos-Shanley C."/>
        </authorList>
    </citation>
    <scope>NUCLEOTIDE SEQUENCE [LARGE SCALE GENOMIC DNA]</scope>
    <source>
        <strain evidence="2 3">S00136</strain>
    </source>
</reference>
<evidence type="ECO:0000313" key="3">
    <source>
        <dbReference type="Proteomes" id="UP000589738"/>
    </source>
</evidence>
<name>A0A841N625_9FLAO</name>
<dbReference type="AlphaFoldDB" id="A0A841N625"/>
<proteinExistence type="predicted"/>
<accession>A0A841N625</accession>
<gene>
    <name evidence="2" type="ORF">HNP36_001626</name>
</gene>
<dbReference type="Proteomes" id="UP000589738">
    <property type="component" value="Unassembled WGS sequence"/>
</dbReference>
<evidence type="ECO:0000313" key="2">
    <source>
        <dbReference type="EMBL" id="MBB6370573.1"/>
    </source>
</evidence>
<evidence type="ECO:0000259" key="1">
    <source>
        <dbReference type="Pfam" id="PF03235"/>
    </source>
</evidence>
<dbReference type="Pfam" id="PF03235">
    <property type="entry name" value="GmrSD_N"/>
    <property type="match status" value="1"/>
</dbReference>
<dbReference type="EMBL" id="JACHLC010000001">
    <property type="protein sequence ID" value="MBB6370573.1"/>
    <property type="molecule type" value="Genomic_DNA"/>
</dbReference>
<feature type="domain" description="GmrSD restriction endonucleases N-terminal" evidence="1">
    <location>
        <begin position="15"/>
        <end position="237"/>
    </location>
</feature>
<keyword evidence="3" id="KW-1185">Reference proteome</keyword>
<organism evidence="2 3">
    <name type="scientific">Chryseobacterium shigense</name>
    <dbReference type="NCBI Taxonomy" id="297244"/>
    <lineage>
        <taxon>Bacteria</taxon>
        <taxon>Pseudomonadati</taxon>
        <taxon>Bacteroidota</taxon>
        <taxon>Flavobacteriia</taxon>
        <taxon>Flavobacteriales</taxon>
        <taxon>Weeksellaceae</taxon>
        <taxon>Chryseobacterium group</taxon>
        <taxon>Chryseobacterium</taxon>
    </lineage>
</organism>